<feature type="domain" description="GST C-terminal" evidence="2">
    <location>
        <begin position="86"/>
        <end position="214"/>
    </location>
</feature>
<dbReference type="OrthoDB" id="8772754at2"/>
<dbReference type="Pfam" id="PF13409">
    <property type="entry name" value="GST_N_2"/>
    <property type="match status" value="1"/>
</dbReference>
<protein>
    <submittedName>
        <fullName evidence="3">Glutathione S-transferase</fullName>
    </submittedName>
</protein>
<dbReference type="InterPro" id="IPR004046">
    <property type="entry name" value="GST_C"/>
</dbReference>
<dbReference type="SFLD" id="SFLDG00358">
    <property type="entry name" value="Main_(cytGST)"/>
    <property type="match status" value="1"/>
</dbReference>
<dbReference type="SUPFAM" id="SSF52833">
    <property type="entry name" value="Thioredoxin-like"/>
    <property type="match status" value="1"/>
</dbReference>
<dbReference type="RefSeq" id="WP_144570931.1">
    <property type="nucleotide sequence ID" value="NZ_VLKG01000003.1"/>
</dbReference>
<comment type="caution">
    <text evidence="3">The sequence shown here is derived from an EMBL/GenBank/DDBJ whole genome shotgun (WGS) entry which is preliminary data.</text>
</comment>
<proteinExistence type="predicted"/>
<dbReference type="CDD" id="cd03188">
    <property type="entry name" value="GST_C_Beta"/>
    <property type="match status" value="1"/>
</dbReference>
<dbReference type="SUPFAM" id="SSF47616">
    <property type="entry name" value="GST C-terminal domain-like"/>
    <property type="match status" value="1"/>
</dbReference>
<dbReference type="InterPro" id="IPR004045">
    <property type="entry name" value="Glutathione_S-Trfase_N"/>
</dbReference>
<keyword evidence="3" id="KW-0808">Transferase</keyword>
<dbReference type="EMBL" id="VLKG01000003">
    <property type="protein sequence ID" value="TWH76284.1"/>
    <property type="molecule type" value="Genomic_DNA"/>
</dbReference>
<gene>
    <name evidence="3" type="ORF">LX59_01207</name>
</gene>
<evidence type="ECO:0000313" key="4">
    <source>
        <dbReference type="Proteomes" id="UP000319627"/>
    </source>
</evidence>
<dbReference type="InterPro" id="IPR010987">
    <property type="entry name" value="Glutathione-S-Trfase_C-like"/>
</dbReference>
<dbReference type="InterPro" id="IPR040079">
    <property type="entry name" value="Glutathione_S-Trfase"/>
</dbReference>
<dbReference type="CDD" id="cd03057">
    <property type="entry name" value="GST_N_Beta"/>
    <property type="match status" value="1"/>
</dbReference>
<dbReference type="GO" id="GO:0016740">
    <property type="term" value="F:transferase activity"/>
    <property type="evidence" value="ECO:0007669"/>
    <property type="project" value="UniProtKB-KW"/>
</dbReference>
<dbReference type="PANTHER" id="PTHR44051">
    <property type="entry name" value="GLUTATHIONE S-TRANSFERASE-RELATED"/>
    <property type="match status" value="1"/>
</dbReference>
<dbReference type="AlphaFoldDB" id="A0A562J0D8"/>
<dbReference type="Gene3D" id="1.20.1050.10">
    <property type="match status" value="1"/>
</dbReference>
<accession>A0A562J0D8</accession>
<organism evidence="3 4">
    <name type="scientific">Azomonas agilis</name>
    <dbReference type="NCBI Taxonomy" id="116849"/>
    <lineage>
        <taxon>Bacteria</taxon>
        <taxon>Pseudomonadati</taxon>
        <taxon>Pseudomonadota</taxon>
        <taxon>Gammaproteobacteria</taxon>
        <taxon>Pseudomonadales</taxon>
        <taxon>Pseudomonadaceae</taxon>
        <taxon>Azomonas</taxon>
    </lineage>
</organism>
<dbReference type="PROSITE" id="PS50404">
    <property type="entry name" value="GST_NTER"/>
    <property type="match status" value="1"/>
</dbReference>
<dbReference type="PROSITE" id="PS50405">
    <property type="entry name" value="GST_CTER"/>
    <property type="match status" value="1"/>
</dbReference>
<dbReference type="InterPro" id="IPR036249">
    <property type="entry name" value="Thioredoxin-like_sf"/>
</dbReference>
<dbReference type="Pfam" id="PF00043">
    <property type="entry name" value="GST_C"/>
    <property type="match status" value="1"/>
</dbReference>
<keyword evidence="4" id="KW-1185">Reference proteome</keyword>
<dbReference type="SFLD" id="SFLDS00019">
    <property type="entry name" value="Glutathione_Transferase_(cytos"/>
    <property type="match status" value="1"/>
</dbReference>
<evidence type="ECO:0000259" key="2">
    <source>
        <dbReference type="PROSITE" id="PS50405"/>
    </source>
</evidence>
<evidence type="ECO:0000259" key="1">
    <source>
        <dbReference type="PROSITE" id="PS50404"/>
    </source>
</evidence>
<reference evidence="3 4" key="1">
    <citation type="submission" date="2019-07" db="EMBL/GenBank/DDBJ databases">
        <title>Genomic Encyclopedia of Type Strains, Phase I: the one thousand microbial genomes (KMG-I) project.</title>
        <authorList>
            <person name="Kyrpides N."/>
        </authorList>
    </citation>
    <scope>NUCLEOTIDE SEQUENCE [LARGE SCALE GENOMIC DNA]</scope>
    <source>
        <strain evidence="3 4">DSM 375</strain>
    </source>
</reference>
<dbReference type="Proteomes" id="UP000319627">
    <property type="component" value="Unassembled WGS sequence"/>
</dbReference>
<dbReference type="PANTHER" id="PTHR44051:SF8">
    <property type="entry name" value="GLUTATHIONE S-TRANSFERASE GSTA"/>
    <property type="match status" value="1"/>
</dbReference>
<dbReference type="Gene3D" id="3.40.30.10">
    <property type="entry name" value="Glutaredoxin"/>
    <property type="match status" value="1"/>
</dbReference>
<dbReference type="SFLD" id="SFLDG01150">
    <property type="entry name" value="Main.1:_Beta-like"/>
    <property type="match status" value="1"/>
</dbReference>
<name>A0A562J0D8_9GAMM</name>
<feature type="domain" description="GST N-terminal" evidence="1">
    <location>
        <begin position="1"/>
        <end position="81"/>
    </location>
</feature>
<dbReference type="InterPro" id="IPR036282">
    <property type="entry name" value="Glutathione-S-Trfase_C_sf"/>
</dbReference>
<sequence length="214" mass="24503">MIQFYMTPGSCSTGIHILLEEVGELFEVHIVNLLAGDQFKPEYLAINPKASIPSLVRKDGIALTDFQSIAWWLARTYPRRALLPDGLDAELQVLERMNYAVNTLHGQGFARIFTTEKFCANPAEHQAIQAQGREIIDQGFALVHQWLEGQEYLVGNRYSIADAALFYVEFWANYTQVPLPPNCQEHFKRLLERPPVRQVLTEEGYASILRSWRH</sequence>
<evidence type="ECO:0000313" key="3">
    <source>
        <dbReference type="EMBL" id="TWH76284.1"/>
    </source>
</evidence>